<feature type="domain" description="Mechanosensitive ion channel MscS" evidence="6">
    <location>
        <begin position="105"/>
        <end position="167"/>
    </location>
</feature>
<evidence type="ECO:0000256" key="2">
    <source>
        <dbReference type="ARBA" id="ARBA00022692"/>
    </source>
</evidence>
<keyword evidence="2 5" id="KW-0812">Transmembrane</keyword>
<dbReference type="PANTHER" id="PTHR30221:SF1">
    <property type="entry name" value="SMALL-CONDUCTANCE MECHANOSENSITIVE CHANNEL"/>
    <property type="match status" value="1"/>
</dbReference>
<dbReference type="Pfam" id="PF00924">
    <property type="entry name" value="MS_channel_2nd"/>
    <property type="match status" value="1"/>
</dbReference>
<evidence type="ECO:0000313" key="8">
    <source>
        <dbReference type="Proteomes" id="UP000238348"/>
    </source>
</evidence>
<evidence type="ECO:0000256" key="5">
    <source>
        <dbReference type="SAM" id="Phobius"/>
    </source>
</evidence>
<dbReference type="AlphaFoldDB" id="A0A2L0ESJ0"/>
<name>A0A2L0ESJ0_SORCE</name>
<evidence type="ECO:0000313" key="7">
    <source>
        <dbReference type="EMBL" id="AUX42266.1"/>
    </source>
</evidence>
<dbReference type="OrthoDB" id="9784565at2"/>
<dbReference type="GO" id="GO:0016020">
    <property type="term" value="C:membrane"/>
    <property type="evidence" value="ECO:0007669"/>
    <property type="project" value="UniProtKB-SubCell"/>
</dbReference>
<feature type="transmembrane region" description="Helical" evidence="5">
    <location>
        <begin position="60"/>
        <end position="81"/>
    </location>
</feature>
<dbReference type="Proteomes" id="UP000238348">
    <property type="component" value="Chromosome"/>
</dbReference>
<dbReference type="GO" id="GO:0008381">
    <property type="term" value="F:mechanosensitive monoatomic ion channel activity"/>
    <property type="evidence" value="ECO:0007669"/>
    <property type="project" value="InterPro"/>
</dbReference>
<dbReference type="InterPro" id="IPR010920">
    <property type="entry name" value="LSM_dom_sf"/>
</dbReference>
<dbReference type="InterPro" id="IPR006685">
    <property type="entry name" value="MscS_channel_2nd"/>
</dbReference>
<comment type="subcellular location">
    <subcellularLocation>
        <location evidence="1">Membrane</location>
    </subcellularLocation>
</comment>
<dbReference type="InterPro" id="IPR045275">
    <property type="entry name" value="MscS_archaea/bacteria_type"/>
</dbReference>
<dbReference type="RefSeq" id="WP_104981105.1">
    <property type="nucleotide sequence ID" value="NZ_CP012673.1"/>
</dbReference>
<dbReference type="InterPro" id="IPR023408">
    <property type="entry name" value="MscS_beta-dom_sf"/>
</dbReference>
<evidence type="ECO:0000256" key="1">
    <source>
        <dbReference type="ARBA" id="ARBA00004370"/>
    </source>
</evidence>
<keyword evidence="4 5" id="KW-0472">Membrane</keyword>
<evidence type="ECO:0000259" key="6">
    <source>
        <dbReference type="Pfam" id="PF00924"/>
    </source>
</evidence>
<keyword evidence="3 5" id="KW-1133">Transmembrane helix</keyword>
<reference evidence="7 8" key="1">
    <citation type="submission" date="2015-09" db="EMBL/GenBank/DDBJ databases">
        <title>Sorangium comparison.</title>
        <authorList>
            <person name="Zaburannyi N."/>
            <person name="Bunk B."/>
            <person name="Overmann J."/>
            <person name="Mueller R."/>
        </authorList>
    </citation>
    <scope>NUCLEOTIDE SEQUENCE [LARGE SCALE GENOMIC DNA]</scope>
    <source>
        <strain evidence="7 8">So ce26</strain>
    </source>
</reference>
<evidence type="ECO:0000256" key="4">
    <source>
        <dbReference type="ARBA" id="ARBA00023136"/>
    </source>
</evidence>
<evidence type="ECO:0000256" key="3">
    <source>
        <dbReference type="ARBA" id="ARBA00022989"/>
    </source>
</evidence>
<proteinExistence type="predicted"/>
<dbReference type="Gene3D" id="1.10.287.1260">
    <property type="match status" value="1"/>
</dbReference>
<organism evidence="7 8">
    <name type="scientific">Sorangium cellulosum</name>
    <name type="common">Polyangium cellulosum</name>
    <dbReference type="NCBI Taxonomy" id="56"/>
    <lineage>
        <taxon>Bacteria</taxon>
        <taxon>Pseudomonadati</taxon>
        <taxon>Myxococcota</taxon>
        <taxon>Polyangia</taxon>
        <taxon>Polyangiales</taxon>
        <taxon>Polyangiaceae</taxon>
        <taxon>Sorangium</taxon>
    </lineage>
</organism>
<accession>A0A2L0ESJ0</accession>
<dbReference type="EMBL" id="CP012673">
    <property type="protein sequence ID" value="AUX42266.1"/>
    <property type="molecule type" value="Genomic_DNA"/>
</dbReference>
<feature type="transmembrane region" description="Helical" evidence="5">
    <location>
        <begin position="20"/>
        <end position="39"/>
    </location>
</feature>
<dbReference type="PANTHER" id="PTHR30221">
    <property type="entry name" value="SMALL-CONDUCTANCE MECHANOSENSITIVE CHANNEL"/>
    <property type="match status" value="1"/>
</dbReference>
<protein>
    <submittedName>
        <fullName evidence="7">Potassium transporter KefA</fullName>
    </submittedName>
</protein>
<sequence>MESDTDAVDSAKLIETIQAGGVLTGVAILAVTWLVIRLLTAAIERGSSRYVHRRLLLNQIATLLRFGLYIGGIAAATAVSINLSRDVVLALTGTVAVTIGFALKDLASSILAGLTLIVDRPFLVGDRVKFGDLYGEVIAIGLRSVRLVTEDNMLVTIPNNKFLTEAVGSANHGRLDMAVSVQLFIALDQDIGLAKRVVEECVTSSRYVYLGRPPSVRVSQCVLGHVTAVRLDAEAHVLDMKYKQDYQSTLTERALKALRERRILLHGEAPGGAPMRQPEGERAAA</sequence>
<dbReference type="Gene3D" id="2.30.30.60">
    <property type="match status" value="1"/>
</dbReference>
<gene>
    <name evidence="7" type="primary">kefA</name>
    <name evidence="7" type="ORF">SOCE26_036960</name>
</gene>
<dbReference type="SUPFAM" id="SSF50182">
    <property type="entry name" value="Sm-like ribonucleoproteins"/>
    <property type="match status" value="1"/>
</dbReference>